<evidence type="ECO:0000256" key="1">
    <source>
        <dbReference type="ARBA" id="ARBA00004141"/>
    </source>
</evidence>
<dbReference type="SUPFAM" id="SSF161111">
    <property type="entry name" value="Cation efflux protein transmembrane domain-like"/>
    <property type="match status" value="1"/>
</dbReference>
<evidence type="ECO:0000256" key="4">
    <source>
        <dbReference type="ARBA" id="ARBA00023136"/>
    </source>
</evidence>
<dbReference type="Proteomes" id="UP001501417">
    <property type="component" value="Unassembled WGS sequence"/>
</dbReference>
<evidence type="ECO:0000256" key="2">
    <source>
        <dbReference type="ARBA" id="ARBA00022692"/>
    </source>
</evidence>
<dbReference type="Gene3D" id="1.20.1510.10">
    <property type="entry name" value="Cation efflux protein transmembrane domain"/>
    <property type="match status" value="1"/>
</dbReference>
<dbReference type="InterPro" id="IPR058533">
    <property type="entry name" value="Cation_efflux_TM"/>
</dbReference>
<reference evidence="8" key="1">
    <citation type="journal article" date="2019" name="Int. J. Syst. Evol. Microbiol.">
        <title>The Global Catalogue of Microorganisms (GCM) 10K type strain sequencing project: providing services to taxonomists for standard genome sequencing and annotation.</title>
        <authorList>
            <consortium name="The Broad Institute Genomics Platform"/>
            <consortium name="The Broad Institute Genome Sequencing Center for Infectious Disease"/>
            <person name="Wu L."/>
            <person name="Ma J."/>
        </authorList>
    </citation>
    <scope>NUCLEOTIDE SEQUENCE [LARGE SCALE GENOMIC DNA]</scope>
    <source>
        <strain evidence="8">JCM 17782</strain>
    </source>
</reference>
<feature type="transmembrane region" description="Helical" evidence="5">
    <location>
        <begin position="180"/>
        <end position="200"/>
    </location>
</feature>
<organism evidence="7 8">
    <name type="scientific">Mycobacterium paraffinicum</name>
    <dbReference type="NCBI Taxonomy" id="53378"/>
    <lineage>
        <taxon>Bacteria</taxon>
        <taxon>Bacillati</taxon>
        <taxon>Actinomycetota</taxon>
        <taxon>Actinomycetes</taxon>
        <taxon>Mycobacteriales</taxon>
        <taxon>Mycobacteriaceae</taxon>
        <taxon>Mycobacterium</taxon>
    </lineage>
</organism>
<dbReference type="InterPro" id="IPR027469">
    <property type="entry name" value="Cation_efflux_TMD_sf"/>
</dbReference>
<keyword evidence="8" id="KW-1185">Reference proteome</keyword>
<dbReference type="Pfam" id="PF01545">
    <property type="entry name" value="Cation_efflux"/>
    <property type="match status" value="1"/>
</dbReference>
<dbReference type="NCBIfam" id="TIGR01297">
    <property type="entry name" value="CDF"/>
    <property type="match status" value="1"/>
</dbReference>
<dbReference type="PANTHER" id="PTHR11562">
    <property type="entry name" value="CATION EFFLUX PROTEIN/ ZINC TRANSPORTER"/>
    <property type="match status" value="1"/>
</dbReference>
<comment type="subcellular location">
    <subcellularLocation>
        <location evidence="1">Membrane</location>
        <topology evidence="1">Multi-pass membrane protein</topology>
    </subcellularLocation>
</comment>
<feature type="transmembrane region" description="Helical" evidence="5">
    <location>
        <begin position="107"/>
        <end position="130"/>
    </location>
</feature>
<name>A0ABP8RQK6_9MYCO</name>
<gene>
    <name evidence="7" type="ORF">GCM10023161_30530</name>
</gene>
<sequence>MSKAARLGLVLGLNLLLVAALVIVGLAAHSLGVLAAGVDYLADAAAIGVSVPAIWLTRQPLRQQPRRWADPTHIAALVNAGWLLALNVGVVVTAIRRLASGTPEIHGLPVLVVSASAAVVMLIGAIIVGGDLDDDDGGEDLNVKAVVLDTAADAAAASGVAVTGAVILATHGWYWLDPAVALAIAVVIGYHAVVLIWRVVTAIKTQPTSQAAEGPSENS</sequence>
<evidence type="ECO:0000256" key="5">
    <source>
        <dbReference type="SAM" id="Phobius"/>
    </source>
</evidence>
<feature type="domain" description="Cation efflux protein transmembrane" evidence="6">
    <location>
        <begin position="10"/>
        <end position="200"/>
    </location>
</feature>
<protein>
    <recommendedName>
        <fullName evidence="6">Cation efflux protein transmembrane domain-containing protein</fullName>
    </recommendedName>
</protein>
<dbReference type="InterPro" id="IPR002524">
    <property type="entry name" value="Cation_efflux"/>
</dbReference>
<comment type="caution">
    <text evidence="7">The sequence shown here is derived from an EMBL/GenBank/DDBJ whole genome shotgun (WGS) entry which is preliminary data.</text>
</comment>
<keyword evidence="3 5" id="KW-1133">Transmembrane helix</keyword>
<keyword evidence="4 5" id="KW-0472">Membrane</keyword>
<proteinExistence type="predicted"/>
<accession>A0ABP8RQK6</accession>
<evidence type="ECO:0000313" key="7">
    <source>
        <dbReference type="EMBL" id="GAA4544170.1"/>
    </source>
</evidence>
<keyword evidence="2 5" id="KW-0812">Transmembrane</keyword>
<feature type="transmembrane region" description="Helical" evidence="5">
    <location>
        <begin position="7"/>
        <end position="28"/>
    </location>
</feature>
<evidence type="ECO:0000256" key="3">
    <source>
        <dbReference type="ARBA" id="ARBA00022989"/>
    </source>
</evidence>
<evidence type="ECO:0000259" key="6">
    <source>
        <dbReference type="Pfam" id="PF01545"/>
    </source>
</evidence>
<dbReference type="PANTHER" id="PTHR11562:SF17">
    <property type="entry name" value="RE54080P-RELATED"/>
    <property type="match status" value="1"/>
</dbReference>
<evidence type="ECO:0000313" key="8">
    <source>
        <dbReference type="Proteomes" id="UP001501417"/>
    </source>
</evidence>
<dbReference type="InterPro" id="IPR050681">
    <property type="entry name" value="CDF/SLC30A"/>
</dbReference>
<feature type="transmembrane region" description="Helical" evidence="5">
    <location>
        <begin position="76"/>
        <end position="95"/>
    </location>
</feature>
<dbReference type="EMBL" id="BAABGF010000032">
    <property type="protein sequence ID" value="GAA4544170.1"/>
    <property type="molecule type" value="Genomic_DNA"/>
</dbReference>